<dbReference type="SUPFAM" id="SSF48264">
    <property type="entry name" value="Cytochrome P450"/>
    <property type="match status" value="1"/>
</dbReference>
<dbReference type="PANTHER" id="PTHR24301:SF2">
    <property type="entry name" value="THROMBOXANE-A SYNTHASE"/>
    <property type="match status" value="1"/>
</dbReference>
<dbReference type="GO" id="GO:0004497">
    <property type="term" value="F:monooxygenase activity"/>
    <property type="evidence" value="ECO:0007669"/>
    <property type="project" value="UniProtKB-KW"/>
</dbReference>
<sequence>MLISVAVLLFLLGWFIISLYTRYRKPPGPYGLPFIGYLPFIDPRKPYETFAQLAKRYGHIYGLWMGQVYAVVLTDPGLIRTILAKEEASGRAPLFVTHGIMGGHDRPGLIAI</sequence>
<dbReference type="EnsemblMetazoa" id="ACUA028305-RA">
    <property type="protein sequence ID" value="ACUA028305-PA"/>
    <property type="gene ID" value="ACUA028305"/>
</dbReference>
<name>A0A182MWY1_9DIPT</name>
<dbReference type="EMBL" id="AXCM01000572">
    <property type="status" value="NOT_ANNOTATED_CDS"/>
    <property type="molecule type" value="Genomic_DNA"/>
</dbReference>
<protein>
    <recommendedName>
        <fullName evidence="5">Cytochrome P450</fullName>
    </recommendedName>
</protein>
<dbReference type="PANTHER" id="PTHR24301">
    <property type="entry name" value="THROMBOXANE-A SYNTHASE"/>
    <property type="match status" value="1"/>
</dbReference>
<dbReference type="GO" id="GO:0016705">
    <property type="term" value="F:oxidoreductase activity, acting on paired donors, with incorporation or reduction of molecular oxygen"/>
    <property type="evidence" value="ECO:0007669"/>
    <property type="project" value="InterPro"/>
</dbReference>
<comment type="similarity">
    <text evidence="1">Belongs to the cytochrome P450 family.</text>
</comment>
<dbReference type="GO" id="GO:0020037">
    <property type="term" value="F:heme binding"/>
    <property type="evidence" value="ECO:0007669"/>
    <property type="project" value="InterPro"/>
</dbReference>
<dbReference type="STRING" id="139723.A0A182MWY1"/>
<evidence type="ECO:0008006" key="5">
    <source>
        <dbReference type="Google" id="ProtNLM"/>
    </source>
</evidence>
<keyword evidence="2" id="KW-0503">Monooxygenase</keyword>
<dbReference type="Pfam" id="PF00067">
    <property type="entry name" value="p450"/>
    <property type="match status" value="1"/>
</dbReference>
<evidence type="ECO:0000313" key="4">
    <source>
        <dbReference type="Proteomes" id="UP000075883"/>
    </source>
</evidence>
<accession>A0A182MWY1</accession>
<evidence type="ECO:0000313" key="3">
    <source>
        <dbReference type="EnsemblMetazoa" id="ACUA028305-PA"/>
    </source>
</evidence>
<dbReference type="AlphaFoldDB" id="A0A182MWY1"/>
<evidence type="ECO:0000256" key="1">
    <source>
        <dbReference type="ARBA" id="ARBA00010617"/>
    </source>
</evidence>
<proteinExistence type="inferred from homology"/>
<reference evidence="4" key="1">
    <citation type="submission" date="2013-09" db="EMBL/GenBank/DDBJ databases">
        <title>The Genome Sequence of Anopheles culicifacies species A.</title>
        <authorList>
            <consortium name="The Broad Institute Genomics Platform"/>
            <person name="Neafsey D.E."/>
            <person name="Besansky N."/>
            <person name="Howell P."/>
            <person name="Walton C."/>
            <person name="Young S.K."/>
            <person name="Zeng Q."/>
            <person name="Gargeya S."/>
            <person name="Fitzgerald M."/>
            <person name="Haas B."/>
            <person name="Abouelleil A."/>
            <person name="Allen A.W."/>
            <person name="Alvarado L."/>
            <person name="Arachchi H.M."/>
            <person name="Berlin A.M."/>
            <person name="Chapman S.B."/>
            <person name="Gainer-Dewar J."/>
            <person name="Goldberg J."/>
            <person name="Griggs A."/>
            <person name="Gujja S."/>
            <person name="Hansen M."/>
            <person name="Howarth C."/>
            <person name="Imamovic A."/>
            <person name="Ireland A."/>
            <person name="Larimer J."/>
            <person name="McCowan C."/>
            <person name="Murphy C."/>
            <person name="Pearson M."/>
            <person name="Poon T.W."/>
            <person name="Priest M."/>
            <person name="Roberts A."/>
            <person name="Saif S."/>
            <person name="Shea T."/>
            <person name="Sisk P."/>
            <person name="Sykes S."/>
            <person name="Wortman J."/>
            <person name="Nusbaum C."/>
            <person name="Birren B."/>
        </authorList>
    </citation>
    <scope>NUCLEOTIDE SEQUENCE [LARGE SCALE GENOMIC DNA]</scope>
    <source>
        <strain evidence="4">A-37</strain>
    </source>
</reference>
<reference evidence="3" key="2">
    <citation type="submission" date="2020-05" db="UniProtKB">
        <authorList>
            <consortium name="EnsemblMetazoa"/>
        </authorList>
    </citation>
    <scope>IDENTIFICATION</scope>
    <source>
        <strain evidence="3">A-37</strain>
    </source>
</reference>
<dbReference type="VEuPathDB" id="VectorBase:ACUA028305"/>
<dbReference type="GO" id="GO:0005506">
    <property type="term" value="F:iron ion binding"/>
    <property type="evidence" value="ECO:0007669"/>
    <property type="project" value="InterPro"/>
</dbReference>
<dbReference type="Proteomes" id="UP000075883">
    <property type="component" value="Unassembled WGS sequence"/>
</dbReference>
<keyword evidence="2" id="KW-0560">Oxidoreductase</keyword>
<dbReference type="InterPro" id="IPR036396">
    <property type="entry name" value="Cyt_P450_sf"/>
</dbReference>
<dbReference type="InterPro" id="IPR001128">
    <property type="entry name" value="Cyt_P450"/>
</dbReference>
<organism evidence="3 4">
    <name type="scientific">Anopheles culicifacies</name>
    <dbReference type="NCBI Taxonomy" id="139723"/>
    <lineage>
        <taxon>Eukaryota</taxon>
        <taxon>Metazoa</taxon>
        <taxon>Ecdysozoa</taxon>
        <taxon>Arthropoda</taxon>
        <taxon>Hexapoda</taxon>
        <taxon>Insecta</taxon>
        <taxon>Pterygota</taxon>
        <taxon>Neoptera</taxon>
        <taxon>Endopterygota</taxon>
        <taxon>Diptera</taxon>
        <taxon>Nematocera</taxon>
        <taxon>Culicoidea</taxon>
        <taxon>Culicidae</taxon>
        <taxon>Anophelinae</taxon>
        <taxon>Anopheles</taxon>
        <taxon>culicifacies species complex</taxon>
    </lineage>
</organism>
<dbReference type="Gene3D" id="1.10.630.10">
    <property type="entry name" value="Cytochrome P450"/>
    <property type="match status" value="1"/>
</dbReference>
<keyword evidence="4" id="KW-1185">Reference proteome</keyword>
<evidence type="ECO:0000256" key="2">
    <source>
        <dbReference type="ARBA" id="ARBA00023033"/>
    </source>
</evidence>